<comment type="similarity">
    <text evidence="4">Belongs to the arginase family.</text>
</comment>
<keyword evidence="3" id="KW-0464">Manganese</keyword>
<keyword evidence="1" id="KW-0479">Metal-binding</keyword>
<dbReference type="RefSeq" id="WP_182703575.1">
    <property type="nucleotide sequence ID" value="NZ_JACJII010000001.1"/>
</dbReference>
<dbReference type="InterPro" id="IPR006035">
    <property type="entry name" value="Ureohydrolase"/>
</dbReference>
<dbReference type="GO" id="GO:0005829">
    <property type="term" value="C:cytosol"/>
    <property type="evidence" value="ECO:0007669"/>
    <property type="project" value="TreeGrafter"/>
</dbReference>
<organism evidence="5 6">
    <name type="scientific">Thermomonospora cellulosilytica</name>
    <dbReference type="NCBI Taxonomy" id="1411118"/>
    <lineage>
        <taxon>Bacteria</taxon>
        <taxon>Bacillati</taxon>
        <taxon>Actinomycetota</taxon>
        <taxon>Actinomycetes</taxon>
        <taxon>Streptosporangiales</taxon>
        <taxon>Thermomonosporaceae</taxon>
        <taxon>Thermomonospora</taxon>
    </lineage>
</organism>
<gene>
    <name evidence="5" type="ORF">HNR21_000030</name>
</gene>
<keyword evidence="2 5" id="KW-0378">Hydrolase</keyword>
<dbReference type="EMBL" id="JACJII010000001">
    <property type="protein sequence ID" value="MBA9001148.1"/>
    <property type="molecule type" value="Genomic_DNA"/>
</dbReference>
<dbReference type="AlphaFoldDB" id="A0A7W3MSN5"/>
<evidence type="ECO:0000256" key="3">
    <source>
        <dbReference type="ARBA" id="ARBA00023211"/>
    </source>
</evidence>
<comment type="caution">
    <text evidence="5">The sequence shown here is derived from an EMBL/GenBank/DDBJ whole genome shotgun (WGS) entry which is preliminary data.</text>
</comment>
<dbReference type="PANTHER" id="PTHR43782">
    <property type="entry name" value="ARGINASE"/>
    <property type="match status" value="1"/>
</dbReference>
<dbReference type="PROSITE" id="PS51409">
    <property type="entry name" value="ARGINASE_2"/>
    <property type="match status" value="1"/>
</dbReference>
<proteinExistence type="inferred from homology"/>
<evidence type="ECO:0000256" key="4">
    <source>
        <dbReference type="PROSITE-ProRule" id="PRU00742"/>
    </source>
</evidence>
<evidence type="ECO:0000256" key="2">
    <source>
        <dbReference type="ARBA" id="ARBA00022801"/>
    </source>
</evidence>
<evidence type="ECO:0000313" key="6">
    <source>
        <dbReference type="Proteomes" id="UP000539313"/>
    </source>
</evidence>
<name>A0A7W3MSN5_9ACTN</name>
<dbReference type="PRINTS" id="PR00116">
    <property type="entry name" value="ARGINASE"/>
</dbReference>
<dbReference type="CDD" id="cd09999">
    <property type="entry name" value="Arginase-like_1"/>
    <property type="match status" value="1"/>
</dbReference>
<protein>
    <submittedName>
        <fullName evidence="5">Arginase</fullName>
        <ecNumber evidence="5">3.5.3.1</ecNumber>
    </submittedName>
</protein>
<dbReference type="SUPFAM" id="SSF52768">
    <property type="entry name" value="Arginase/deacetylase"/>
    <property type="match status" value="1"/>
</dbReference>
<dbReference type="EC" id="3.5.3.1" evidence="5"/>
<dbReference type="Pfam" id="PF00491">
    <property type="entry name" value="Arginase"/>
    <property type="match status" value="1"/>
</dbReference>
<accession>A0A7W3MSN5</accession>
<keyword evidence="6" id="KW-1185">Reference proteome</keyword>
<dbReference type="InterPro" id="IPR023696">
    <property type="entry name" value="Ureohydrolase_dom_sf"/>
</dbReference>
<evidence type="ECO:0000313" key="5">
    <source>
        <dbReference type="EMBL" id="MBA9001148.1"/>
    </source>
</evidence>
<sequence>MPAPTVVEIPQWQGSASPEAPRLAEGARLLAGLFPGSRRLRANVDDAPGDTRDGVRHLDVLAANLAAAREATAAGGHPAVTIGGDCGIDLAPIEAALHRYGDRLAVVWFDAHGDLNTPQTSPSGAFHGMVLRTLLGEGPAGLTPARTLTPAQVTLAGVRSLDPGERDYVERHGLRHLTPEALADPSALVSSIDADAVHVHIDLDVLDPSTFTSIGYPEPGGLTPEALAAAVTALTARLPLAGLTVTEYQPNDPQDQETLSRLIAALAPF</sequence>
<dbReference type="GO" id="GO:0004053">
    <property type="term" value="F:arginase activity"/>
    <property type="evidence" value="ECO:0007669"/>
    <property type="project" value="UniProtKB-EC"/>
</dbReference>
<dbReference type="GO" id="GO:0030145">
    <property type="term" value="F:manganese ion binding"/>
    <property type="evidence" value="ECO:0007669"/>
    <property type="project" value="TreeGrafter"/>
</dbReference>
<evidence type="ECO:0000256" key="1">
    <source>
        <dbReference type="ARBA" id="ARBA00022723"/>
    </source>
</evidence>
<dbReference type="Gene3D" id="3.40.800.10">
    <property type="entry name" value="Ureohydrolase domain"/>
    <property type="match status" value="1"/>
</dbReference>
<dbReference type="PANTHER" id="PTHR43782:SF3">
    <property type="entry name" value="ARGINASE"/>
    <property type="match status" value="1"/>
</dbReference>
<reference evidence="5 6" key="1">
    <citation type="submission" date="2020-08" db="EMBL/GenBank/DDBJ databases">
        <title>Sequencing the genomes of 1000 actinobacteria strains.</title>
        <authorList>
            <person name="Klenk H.-P."/>
        </authorList>
    </citation>
    <scope>NUCLEOTIDE SEQUENCE [LARGE SCALE GENOMIC DNA]</scope>
    <source>
        <strain evidence="5 6">DSM 45823</strain>
    </source>
</reference>
<dbReference type="Proteomes" id="UP000539313">
    <property type="component" value="Unassembled WGS sequence"/>
</dbReference>